<dbReference type="EMBL" id="CP002418">
    <property type="protein sequence ID" value="ADU45520.1"/>
    <property type="molecule type" value="Genomic_DNA"/>
</dbReference>
<dbReference type="AlphaFoldDB" id="E6VIU3"/>
<evidence type="ECO:0000256" key="1">
    <source>
        <dbReference type="SAM" id="Phobius"/>
    </source>
</evidence>
<protein>
    <submittedName>
        <fullName evidence="2">Uncharacterized protein</fullName>
    </submittedName>
</protein>
<dbReference type="HOGENOM" id="CLU_3188370_0_0_5"/>
<feature type="transmembrane region" description="Helical" evidence="1">
    <location>
        <begin position="6"/>
        <end position="24"/>
    </location>
</feature>
<gene>
    <name evidence="2" type="ordered locus">Rpdx1_3964</name>
</gene>
<sequence length="46" mass="4780">MVVVVGFVMGSVMGLVVVVVMALGRCGSERLFVTAGPARVSDREVV</sequence>
<accession>E6VIU3</accession>
<reference evidence="2" key="1">
    <citation type="submission" date="2010-12" db="EMBL/GenBank/DDBJ databases">
        <title>Complete sequence of Rhodopseudomonas palustris DX-1.</title>
        <authorList>
            <consortium name="US DOE Joint Genome Institute"/>
            <person name="Lucas S."/>
            <person name="Copeland A."/>
            <person name="Lapidus A."/>
            <person name="Cheng J.-F."/>
            <person name="Goodwin L."/>
            <person name="Pitluck S."/>
            <person name="Misra M."/>
            <person name="Chertkov O."/>
            <person name="Detter J.C."/>
            <person name="Han C."/>
            <person name="Tapia R."/>
            <person name="Land M."/>
            <person name="Hauser L."/>
            <person name="Kyrpides N."/>
            <person name="Ivanova N."/>
            <person name="Ovchinnikova G."/>
            <person name="Logan B."/>
            <person name="Oda Y."/>
            <person name="Harwood C."/>
            <person name="Woyke T."/>
        </authorList>
    </citation>
    <scope>NUCLEOTIDE SEQUENCE [LARGE SCALE GENOMIC DNA]</scope>
    <source>
        <strain evidence="2">DX-1</strain>
    </source>
</reference>
<keyword evidence="1" id="KW-1133">Transmembrane helix</keyword>
<evidence type="ECO:0000313" key="2">
    <source>
        <dbReference type="EMBL" id="ADU45520.1"/>
    </source>
</evidence>
<dbReference type="Proteomes" id="UP000001402">
    <property type="component" value="Chromosome"/>
</dbReference>
<organism evidence="2 3">
    <name type="scientific">Rhodopseudomonas palustris (strain DX-1)</name>
    <dbReference type="NCBI Taxonomy" id="652103"/>
    <lineage>
        <taxon>Bacteria</taxon>
        <taxon>Pseudomonadati</taxon>
        <taxon>Pseudomonadota</taxon>
        <taxon>Alphaproteobacteria</taxon>
        <taxon>Hyphomicrobiales</taxon>
        <taxon>Nitrobacteraceae</taxon>
        <taxon>Rhodopseudomonas</taxon>
    </lineage>
</organism>
<proteinExistence type="predicted"/>
<name>E6VIU3_RHOPX</name>
<keyword evidence="1" id="KW-0812">Transmembrane</keyword>
<evidence type="ECO:0000313" key="3">
    <source>
        <dbReference type="Proteomes" id="UP000001402"/>
    </source>
</evidence>
<keyword evidence="1" id="KW-0472">Membrane</keyword>
<dbReference type="STRING" id="652103.Rpdx1_3964"/>
<dbReference type="KEGG" id="rpx:Rpdx1_3964"/>